<evidence type="ECO:0000313" key="2">
    <source>
        <dbReference type="EMBL" id="QNG53045.1"/>
    </source>
</evidence>
<name>A0A7G7MJT4_9PSEU</name>
<dbReference type="AlphaFoldDB" id="A0A7G7MJT4"/>
<dbReference type="InterPro" id="IPR029062">
    <property type="entry name" value="Class_I_gatase-like"/>
</dbReference>
<dbReference type="InterPro" id="IPR017926">
    <property type="entry name" value="GATASE"/>
</dbReference>
<dbReference type="GO" id="GO:0005829">
    <property type="term" value="C:cytosol"/>
    <property type="evidence" value="ECO:0007669"/>
    <property type="project" value="TreeGrafter"/>
</dbReference>
<dbReference type="InterPro" id="IPR044992">
    <property type="entry name" value="ChyE-like"/>
</dbReference>
<accession>A0A7G7MJT4</accession>
<sequence>MSRAFVLVHTTAPGDGVRNAGTIVPALAEQGFAVTIGSLVGDGASVPAPEGLDLLVVMGSAESVADDALPWLARELSYLHRVLDAGVPVLGICFGGQLLARALGGTVGRAVRSERGFVALGSADPDLLPPGTWIEFHDDAFTLPPGAVEIARNEVCVQAFTHGAHLGVQFHPEITPDVLAQWIESWGERGRAAVEAEFDLDGLVAELDGRAAASAAACRDLVARFCARLPHARRAVGRTAD</sequence>
<dbReference type="Pfam" id="PF00117">
    <property type="entry name" value="GATase"/>
    <property type="match status" value="1"/>
</dbReference>
<dbReference type="EMBL" id="CP060131">
    <property type="protein sequence ID" value="QNG53045.1"/>
    <property type="molecule type" value="Genomic_DNA"/>
</dbReference>
<evidence type="ECO:0000259" key="1">
    <source>
        <dbReference type="Pfam" id="PF00117"/>
    </source>
</evidence>
<reference evidence="2 3" key="1">
    <citation type="submission" date="2020-08" db="EMBL/GenBank/DDBJ databases">
        <authorList>
            <person name="Mo P."/>
        </authorList>
    </citation>
    <scope>NUCLEOTIDE SEQUENCE [LARGE SCALE GENOMIC DNA]</scope>
    <source>
        <strain evidence="2 3">CGMCC 4.1532</strain>
    </source>
</reference>
<gene>
    <name evidence="2" type="ORF">H6H00_03135</name>
</gene>
<organism evidence="2 3">
    <name type="scientific">Pseudonocardia petroleophila</name>
    <dbReference type="NCBI Taxonomy" id="37331"/>
    <lineage>
        <taxon>Bacteria</taxon>
        <taxon>Bacillati</taxon>
        <taxon>Actinomycetota</taxon>
        <taxon>Actinomycetes</taxon>
        <taxon>Pseudonocardiales</taxon>
        <taxon>Pseudonocardiaceae</taxon>
        <taxon>Pseudonocardia</taxon>
    </lineage>
</organism>
<proteinExistence type="predicted"/>
<evidence type="ECO:0000313" key="3">
    <source>
        <dbReference type="Proteomes" id="UP000515728"/>
    </source>
</evidence>
<dbReference type="KEGG" id="ppel:H6H00_03135"/>
<keyword evidence="2" id="KW-0315">Glutamine amidotransferase</keyword>
<protein>
    <submittedName>
        <fullName evidence="2">Type 1 glutamine amidotransferase</fullName>
    </submittedName>
</protein>
<dbReference type="SUPFAM" id="SSF52317">
    <property type="entry name" value="Class I glutamine amidotransferase-like"/>
    <property type="match status" value="1"/>
</dbReference>
<dbReference type="PANTHER" id="PTHR42695:SF5">
    <property type="entry name" value="GLUTAMINE AMIDOTRANSFERASE YLR126C-RELATED"/>
    <property type="match status" value="1"/>
</dbReference>
<dbReference type="Gene3D" id="3.40.50.880">
    <property type="match status" value="1"/>
</dbReference>
<keyword evidence="3" id="KW-1185">Reference proteome</keyword>
<feature type="domain" description="Glutamine amidotransferase" evidence="1">
    <location>
        <begin position="50"/>
        <end position="177"/>
    </location>
</feature>
<dbReference type="PROSITE" id="PS51273">
    <property type="entry name" value="GATASE_TYPE_1"/>
    <property type="match status" value="1"/>
</dbReference>
<dbReference type="RefSeq" id="WP_185719874.1">
    <property type="nucleotide sequence ID" value="NZ_BAAAWI010000001.1"/>
</dbReference>
<dbReference type="CDD" id="cd01741">
    <property type="entry name" value="GATase1_1"/>
    <property type="match status" value="1"/>
</dbReference>
<dbReference type="Proteomes" id="UP000515728">
    <property type="component" value="Chromosome"/>
</dbReference>
<dbReference type="PANTHER" id="PTHR42695">
    <property type="entry name" value="GLUTAMINE AMIDOTRANSFERASE YLR126C-RELATED"/>
    <property type="match status" value="1"/>
</dbReference>